<dbReference type="EMBL" id="ATNM01000147">
    <property type="protein sequence ID" value="EPR66342.1"/>
    <property type="molecule type" value="Genomic_DNA"/>
</dbReference>
<comment type="caution">
    <text evidence="1">The sequence shown here is derived from an EMBL/GenBank/DDBJ whole genome shotgun (WGS) entry which is preliminary data.</text>
</comment>
<protein>
    <submittedName>
        <fullName evidence="1">Uncharacterized protein</fullName>
    </submittedName>
</protein>
<evidence type="ECO:0000313" key="2">
    <source>
        <dbReference type="Proteomes" id="UP000014974"/>
    </source>
</evidence>
<evidence type="ECO:0000313" key="1">
    <source>
        <dbReference type="EMBL" id="EPR66342.1"/>
    </source>
</evidence>
<organism evidence="1 2">
    <name type="scientific">Cyclobacterium qasimii M12-11B</name>
    <dbReference type="NCBI Taxonomy" id="641524"/>
    <lineage>
        <taxon>Bacteria</taxon>
        <taxon>Pseudomonadati</taxon>
        <taxon>Bacteroidota</taxon>
        <taxon>Cytophagia</taxon>
        <taxon>Cytophagales</taxon>
        <taxon>Cyclobacteriaceae</taxon>
        <taxon>Cyclobacterium</taxon>
    </lineage>
</organism>
<dbReference type="AlphaFoldDB" id="S7V9T8"/>
<sequence>MVKLKTATIGYFEAISARKRLSIAYFGLKDRVQKPSLIIWLSGHPK</sequence>
<dbReference type="Proteomes" id="UP000014974">
    <property type="component" value="Unassembled WGS sequence"/>
</dbReference>
<proteinExistence type="predicted"/>
<dbReference type="STRING" id="641524.ADICYQ_4476"/>
<reference evidence="1 2" key="1">
    <citation type="journal article" date="2013" name="Genome Announc.">
        <title>Draft Genome Sequence of Cyclobacterium qasimii Strain M12-11BT, Isolated from Arctic Marine Sediment.</title>
        <authorList>
            <person name="Shivaji S."/>
            <person name="Ara S."/>
            <person name="Singh A."/>
            <person name="Kumar Pinnaka A."/>
        </authorList>
    </citation>
    <scope>NUCLEOTIDE SEQUENCE [LARGE SCALE GENOMIC DNA]</scope>
    <source>
        <strain evidence="1 2">M12-11B</strain>
    </source>
</reference>
<gene>
    <name evidence="1" type="ORF">ADICYQ_4476</name>
</gene>
<name>S7V9T8_9BACT</name>
<accession>S7V9T8</accession>